<dbReference type="PANTHER" id="PTHR12911:SF8">
    <property type="entry name" value="KLAROID PROTEIN-RELATED"/>
    <property type="match status" value="1"/>
</dbReference>
<keyword evidence="8" id="KW-1185">Reference proteome</keyword>
<evidence type="ECO:0000313" key="8">
    <source>
        <dbReference type="Proteomes" id="UP000095300"/>
    </source>
</evidence>
<comment type="subcellular location">
    <subcellularLocation>
        <location evidence="1">Membrane</location>
    </subcellularLocation>
</comment>
<keyword evidence="2 5" id="KW-0812">Transmembrane</keyword>
<evidence type="ECO:0000256" key="2">
    <source>
        <dbReference type="ARBA" id="ARBA00022692"/>
    </source>
</evidence>
<dbReference type="GO" id="GO:0043495">
    <property type="term" value="F:protein-membrane adaptor activity"/>
    <property type="evidence" value="ECO:0007669"/>
    <property type="project" value="TreeGrafter"/>
</dbReference>
<dbReference type="AlphaFoldDB" id="A0A1I8NX62"/>
<organism evidence="7 8">
    <name type="scientific">Stomoxys calcitrans</name>
    <name type="common">Stable fly</name>
    <name type="synonym">Conops calcitrans</name>
    <dbReference type="NCBI Taxonomy" id="35570"/>
    <lineage>
        <taxon>Eukaryota</taxon>
        <taxon>Metazoa</taxon>
        <taxon>Ecdysozoa</taxon>
        <taxon>Arthropoda</taxon>
        <taxon>Hexapoda</taxon>
        <taxon>Insecta</taxon>
        <taxon>Pterygota</taxon>
        <taxon>Neoptera</taxon>
        <taxon>Endopterygota</taxon>
        <taxon>Diptera</taxon>
        <taxon>Brachycera</taxon>
        <taxon>Muscomorpha</taxon>
        <taxon>Muscoidea</taxon>
        <taxon>Muscidae</taxon>
        <taxon>Stomoxys</taxon>
    </lineage>
</organism>
<dbReference type="PROSITE" id="PS51469">
    <property type="entry name" value="SUN"/>
    <property type="match status" value="1"/>
</dbReference>
<dbReference type="OrthoDB" id="342281at2759"/>
<keyword evidence="4 5" id="KW-0472">Membrane</keyword>
<dbReference type="Gene3D" id="2.60.120.260">
    <property type="entry name" value="Galactose-binding domain-like"/>
    <property type="match status" value="1"/>
</dbReference>
<dbReference type="InterPro" id="IPR012919">
    <property type="entry name" value="SUN_dom"/>
</dbReference>
<evidence type="ECO:0000256" key="5">
    <source>
        <dbReference type="SAM" id="Phobius"/>
    </source>
</evidence>
<reference evidence="7" key="1">
    <citation type="submission" date="2020-05" db="UniProtKB">
        <authorList>
            <consortium name="EnsemblMetazoa"/>
        </authorList>
    </citation>
    <scope>IDENTIFICATION</scope>
    <source>
        <strain evidence="7">USDA</strain>
    </source>
</reference>
<proteinExistence type="predicted"/>
<dbReference type="Pfam" id="PF07738">
    <property type="entry name" value="Sad1_UNC"/>
    <property type="match status" value="1"/>
</dbReference>
<dbReference type="InterPro" id="IPR045119">
    <property type="entry name" value="SUN1-5"/>
</dbReference>
<dbReference type="Proteomes" id="UP000095300">
    <property type="component" value="Unassembled WGS sequence"/>
</dbReference>
<sequence>MLNTSNEIILTEVISSQIYIERISIIYLDNLSLNIMVVINRVCLCYLITTCLISAFVYTLIYHNLLYMKKIQKLSESVDEIAHVVFQTPKIGREAYDLSELVDDKVKKRLTGIWNELFALKKMIKRDDKSRSKNEISITKLEERVNYASDQLGAKIVHLEATPHCPSNFIKSWMGADFLTNPPIKLLQSGMEPGNCFTFKNDEANVTIQLAHSIFIDEILLDHITKKQSPIGDTSSAPKDFRIVAIHGDLYEIPLGNYKFNNDPDEPLQRYAVETPHPVEFLRLEFKSNHGNPNYTSIYRVAVFGKL</sequence>
<accession>A0A1I8NX62</accession>
<dbReference type="EnsemblMetazoa" id="SCAU002795-RA">
    <property type="protein sequence ID" value="SCAU002795-PA"/>
    <property type="gene ID" value="SCAU002795"/>
</dbReference>
<dbReference type="VEuPathDB" id="VectorBase:SCAU002795"/>
<name>A0A1I8NX62_STOCA</name>
<evidence type="ECO:0000259" key="6">
    <source>
        <dbReference type="PROSITE" id="PS51469"/>
    </source>
</evidence>
<feature type="transmembrane region" description="Helical" evidence="5">
    <location>
        <begin position="38"/>
        <end position="61"/>
    </location>
</feature>
<protein>
    <recommendedName>
        <fullName evidence="6">SUN domain-containing protein</fullName>
    </recommendedName>
</protein>
<evidence type="ECO:0000313" key="7">
    <source>
        <dbReference type="EnsemblMetazoa" id="SCAU002795-PA"/>
    </source>
</evidence>
<evidence type="ECO:0000256" key="4">
    <source>
        <dbReference type="ARBA" id="ARBA00023136"/>
    </source>
</evidence>
<evidence type="ECO:0000256" key="1">
    <source>
        <dbReference type="ARBA" id="ARBA00004370"/>
    </source>
</evidence>
<dbReference type="PANTHER" id="PTHR12911">
    <property type="entry name" value="SAD1/UNC-84-LIKE PROTEIN-RELATED"/>
    <property type="match status" value="1"/>
</dbReference>
<keyword evidence="3 5" id="KW-1133">Transmembrane helix</keyword>
<dbReference type="GO" id="GO:0034993">
    <property type="term" value="C:meiotic nuclear membrane microtubule tethering complex"/>
    <property type="evidence" value="ECO:0007669"/>
    <property type="project" value="TreeGrafter"/>
</dbReference>
<dbReference type="KEGG" id="scac:106093291"/>
<dbReference type="STRING" id="35570.A0A1I8NX62"/>
<evidence type="ECO:0000256" key="3">
    <source>
        <dbReference type="ARBA" id="ARBA00022989"/>
    </source>
</evidence>
<feature type="domain" description="SUN" evidence="6">
    <location>
        <begin position="133"/>
        <end position="307"/>
    </location>
</feature>
<gene>
    <name evidence="7" type="primary">106093291</name>
</gene>